<feature type="chain" id="PRO_5003862446" evidence="3">
    <location>
        <begin position="28"/>
        <end position="315"/>
    </location>
</feature>
<keyword evidence="2" id="KW-1133">Transmembrane helix</keyword>
<feature type="transmembrane region" description="Helical" evidence="2">
    <location>
        <begin position="71"/>
        <end position="93"/>
    </location>
</feature>
<feature type="transmembrane region" description="Helical" evidence="2">
    <location>
        <begin position="40"/>
        <end position="59"/>
    </location>
</feature>
<name>K2NVF4_TRYCR</name>
<evidence type="ECO:0000256" key="3">
    <source>
        <dbReference type="SAM" id="SignalP"/>
    </source>
</evidence>
<evidence type="ECO:0000256" key="2">
    <source>
        <dbReference type="SAM" id="Phobius"/>
    </source>
</evidence>
<sequence length="315" mass="35042">MKKVSLHALFLLVLLGLPALLTRPANAKEANSAVVLLEELVHVLCALLLCHLAWCLGGGRHKTTNSRSTKACAVLSGRLHLLLGGLALLHVLMAHGEEHQFAHVRLQALDVDVHALLALVLAATIHTDANRRGKARVDAGSLQLLNGEATAQALLHVVTHRGAIHLRAQRLEWAWERLLRLQKTQAAAAQLLCRLVEENLHIALLGRARVPVFPLVHVGDRIISLRHYLDLLLYILVGGIYFVPPPQNERFLFCKHAKNNNNNNKTEKKGEKKLRIKKKGRGPHSHGGNTLKKIQPTWKEKTKKDMIPPAYEKQE</sequence>
<evidence type="ECO:0000313" key="5">
    <source>
        <dbReference type="Proteomes" id="UP000007350"/>
    </source>
</evidence>
<keyword evidence="2" id="KW-0472">Membrane</keyword>
<keyword evidence="2" id="KW-0812">Transmembrane</keyword>
<keyword evidence="3" id="KW-0732">Signal</keyword>
<proteinExistence type="predicted"/>
<dbReference type="EMBL" id="AHKC01009514">
    <property type="protein sequence ID" value="EKF32937.1"/>
    <property type="molecule type" value="Genomic_DNA"/>
</dbReference>
<comment type="caution">
    <text evidence="4">The sequence shown here is derived from an EMBL/GenBank/DDBJ whole genome shotgun (WGS) entry which is preliminary data.</text>
</comment>
<feature type="compositionally biased region" description="Basic and acidic residues" evidence="1">
    <location>
        <begin position="298"/>
        <end position="315"/>
    </location>
</feature>
<dbReference type="AlphaFoldDB" id="K2NVF4"/>
<evidence type="ECO:0000256" key="1">
    <source>
        <dbReference type="SAM" id="MobiDB-lite"/>
    </source>
</evidence>
<organism evidence="4 5">
    <name type="scientific">Trypanosoma cruzi marinkellei</name>
    <dbReference type="NCBI Taxonomy" id="85056"/>
    <lineage>
        <taxon>Eukaryota</taxon>
        <taxon>Discoba</taxon>
        <taxon>Euglenozoa</taxon>
        <taxon>Kinetoplastea</taxon>
        <taxon>Metakinetoplastina</taxon>
        <taxon>Trypanosomatida</taxon>
        <taxon>Trypanosomatidae</taxon>
        <taxon>Trypanosoma</taxon>
        <taxon>Schizotrypanum</taxon>
    </lineage>
</organism>
<feature type="signal peptide" evidence="3">
    <location>
        <begin position="1"/>
        <end position="27"/>
    </location>
</feature>
<protein>
    <submittedName>
        <fullName evidence="4">Uncharacterized protein</fullName>
    </submittedName>
</protein>
<dbReference type="Proteomes" id="UP000007350">
    <property type="component" value="Unassembled WGS sequence"/>
</dbReference>
<keyword evidence="5" id="KW-1185">Reference proteome</keyword>
<gene>
    <name evidence="4" type="ORF">MOQ_003201</name>
</gene>
<accession>K2NVF4</accession>
<feature type="region of interest" description="Disordered" evidence="1">
    <location>
        <begin position="258"/>
        <end position="315"/>
    </location>
</feature>
<feature type="compositionally biased region" description="Basic residues" evidence="1">
    <location>
        <begin position="271"/>
        <end position="284"/>
    </location>
</feature>
<reference evidence="4 5" key="1">
    <citation type="journal article" date="2012" name="BMC Genomics">
        <title>Comparative genomic analysis of human infective Trypanosoma cruzi lineages with the bat-restricted subspecies T. cruzi marinkellei.</title>
        <authorList>
            <person name="Franzen O."/>
            <person name="Talavera-Lopez C."/>
            <person name="Ochaya S."/>
            <person name="Butler C.E."/>
            <person name="Messenger L.A."/>
            <person name="Lewis M.D."/>
            <person name="Llewellyn M.S."/>
            <person name="Marinkelle C.J."/>
            <person name="Tyler K.M."/>
            <person name="Miles M.A."/>
            <person name="Andersson B."/>
        </authorList>
    </citation>
    <scope>NUCLEOTIDE SEQUENCE [LARGE SCALE GENOMIC DNA]</scope>
    <source>
        <strain evidence="4 5">B7</strain>
    </source>
</reference>
<evidence type="ECO:0000313" key="4">
    <source>
        <dbReference type="EMBL" id="EKF32937.1"/>
    </source>
</evidence>